<evidence type="ECO:0000313" key="1">
    <source>
        <dbReference type="EMBL" id="KAL2727216.1"/>
    </source>
</evidence>
<evidence type="ECO:0000313" key="2">
    <source>
        <dbReference type="Proteomes" id="UP001607302"/>
    </source>
</evidence>
<dbReference type="Proteomes" id="UP001607302">
    <property type="component" value="Unassembled WGS sequence"/>
</dbReference>
<dbReference type="AlphaFoldDB" id="A0ABD2B3F0"/>
<name>A0ABD2B3F0_VESSQ</name>
<gene>
    <name evidence="1" type="ORF">V1478_007494</name>
</gene>
<comment type="caution">
    <text evidence="1">The sequence shown here is derived from an EMBL/GenBank/DDBJ whole genome shotgun (WGS) entry which is preliminary data.</text>
</comment>
<accession>A0ABD2B3F0</accession>
<sequence length="87" mass="9412">MTNRLDVSKQIYRGSIRKFSKAHCDLSSILALRFLFCLVNDGKAKKLLSSNKKNESAEVVPGTSNVVLGVLCAALAAASNWSKLNSL</sequence>
<dbReference type="EMBL" id="JAUDFV010000133">
    <property type="protein sequence ID" value="KAL2727216.1"/>
    <property type="molecule type" value="Genomic_DNA"/>
</dbReference>
<proteinExistence type="predicted"/>
<protein>
    <submittedName>
        <fullName evidence="1">Uncharacterized protein</fullName>
    </submittedName>
</protein>
<keyword evidence="2" id="KW-1185">Reference proteome</keyword>
<reference evidence="1 2" key="1">
    <citation type="journal article" date="2024" name="Ann. Entomol. Soc. Am.">
        <title>Genomic analyses of the southern and eastern yellowjacket wasps (Hymenoptera: Vespidae) reveal evolutionary signatures of social life.</title>
        <authorList>
            <person name="Catto M.A."/>
            <person name="Caine P.B."/>
            <person name="Orr S.E."/>
            <person name="Hunt B.G."/>
            <person name="Goodisman M.A.D."/>
        </authorList>
    </citation>
    <scope>NUCLEOTIDE SEQUENCE [LARGE SCALE GENOMIC DNA]</scope>
    <source>
        <strain evidence="1">233</strain>
        <tissue evidence="1">Head and thorax</tissue>
    </source>
</reference>
<organism evidence="1 2">
    <name type="scientific">Vespula squamosa</name>
    <name type="common">Southern yellow jacket</name>
    <name type="synonym">Wasp</name>
    <dbReference type="NCBI Taxonomy" id="30214"/>
    <lineage>
        <taxon>Eukaryota</taxon>
        <taxon>Metazoa</taxon>
        <taxon>Ecdysozoa</taxon>
        <taxon>Arthropoda</taxon>
        <taxon>Hexapoda</taxon>
        <taxon>Insecta</taxon>
        <taxon>Pterygota</taxon>
        <taxon>Neoptera</taxon>
        <taxon>Endopterygota</taxon>
        <taxon>Hymenoptera</taxon>
        <taxon>Apocrita</taxon>
        <taxon>Aculeata</taxon>
        <taxon>Vespoidea</taxon>
        <taxon>Vespidae</taxon>
        <taxon>Vespinae</taxon>
        <taxon>Vespula</taxon>
    </lineage>
</organism>